<evidence type="ECO:0000256" key="3">
    <source>
        <dbReference type="ARBA" id="ARBA00029447"/>
    </source>
</evidence>
<dbReference type="EMBL" id="CP053073">
    <property type="protein sequence ID" value="QJR14016.1"/>
    <property type="molecule type" value="Genomic_DNA"/>
</dbReference>
<dbReference type="Gene3D" id="1.10.287.950">
    <property type="entry name" value="Methyl-accepting chemotaxis protein"/>
    <property type="match status" value="1"/>
</dbReference>
<comment type="subcellular location">
    <subcellularLocation>
        <location evidence="1">Membrane</location>
    </subcellularLocation>
</comment>
<gene>
    <name evidence="8" type="ORF">DSM104440_00808</name>
</gene>
<keyword evidence="9" id="KW-1185">Reference proteome</keyword>
<dbReference type="PRINTS" id="PR00260">
    <property type="entry name" value="CHEMTRNSDUCR"/>
</dbReference>
<dbReference type="KEGG" id="upl:DSM104440_00808"/>
<organism evidence="8 9">
    <name type="scientific">Usitatibacter palustris</name>
    <dbReference type="NCBI Taxonomy" id="2732487"/>
    <lineage>
        <taxon>Bacteria</taxon>
        <taxon>Pseudomonadati</taxon>
        <taxon>Pseudomonadota</taxon>
        <taxon>Betaproteobacteria</taxon>
        <taxon>Nitrosomonadales</taxon>
        <taxon>Usitatibacteraceae</taxon>
        <taxon>Usitatibacter</taxon>
    </lineage>
</organism>
<evidence type="ECO:0000256" key="2">
    <source>
        <dbReference type="ARBA" id="ARBA00022481"/>
    </source>
</evidence>
<feature type="transmembrane region" description="Helical" evidence="6">
    <location>
        <begin position="183"/>
        <end position="205"/>
    </location>
</feature>
<dbReference type="InterPro" id="IPR024478">
    <property type="entry name" value="HlyB_4HB_MCP"/>
</dbReference>
<keyword evidence="6" id="KW-0472">Membrane</keyword>
<feature type="compositionally biased region" description="Basic and acidic residues" evidence="5">
    <location>
        <begin position="549"/>
        <end position="559"/>
    </location>
</feature>
<keyword evidence="6" id="KW-0812">Transmembrane</keyword>
<dbReference type="GO" id="GO:0004888">
    <property type="term" value="F:transmembrane signaling receptor activity"/>
    <property type="evidence" value="ECO:0007669"/>
    <property type="project" value="InterPro"/>
</dbReference>
<dbReference type="GO" id="GO:0005886">
    <property type="term" value="C:plasma membrane"/>
    <property type="evidence" value="ECO:0007669"/>
    <property type="project" value="TreeGrafter"/>
</dbReference>
<dbReference type="InterPro" id="IPR004089">
    <property type="entry name" value="MCPsignal_dom"/>
</dbReference>
<dbReference type="InParanoid" id="A0A6M4H3B2"/>
<dbReference type="PROSITE" id="PS50111">
    <property type="entry name" value="CHEMOTAXIS_TRANSDUC_2"/>
    <property type="match status" value="1"/>
</dbReference>
<dbReference type="SMART" id="SM00283">
    <property type="entry name" value="MA"/>
    <property type="match status" value="1"/>
</dbReference>
<evidence type="ECO:0000256" key="1">
    <source>
        <dbReference type="ARBA" id="ARBA00004370"/>
    </source>
</evidence>
<dbReference type="InterPro" id="IPR047347">
    <property type="entry name" value="YvaQ-like_sensor"/>
</dbReference>
<dbReference type="InterPro" id="IPR051310">
    <property type="entry name" value="MCP_chemotaxis"/>
</dbReference>
<keyword evidence="4" id="KW-0807">Transducer</keyword>
<evidence type="ECO:0000256" key="5">
    <source>
        <dbReference type="SAM" id="MobiDB-lite"/>
    </source>
</evidence>
<evidence type="ECO:0000259" key="7">
    <source>
        <dbReference type="PROSITE" id="PS50111"/>
    </source>
</evidence>
<keyword evidence="6" id="KW-1133">Transmembrane helix</keyword>
<dbReference type="SUPFAM" id="SSF58104">
    <property type="entry name" value="Methyl-accepting chemotaxis protein (MCP) signaling domain"/>
    <property type="match status" value="1"/>
</dbReference>
<accession>A0A6M4H3B2</accession>
<name>A0A6M4H3B2_9PROT</name>
<keyword evidence="2" id="KW-0488">Methylation</keyword>
<evidence type="ECO:0000313" key="8">
    <source>
        <dbReference type="EMBL" id="QJR14016.1"/>
    </source>
</evidence>
<evidence type="ECO:0000256" key="6">
    <source>
        <dbReference type="SAM" id="Phobius"/>
    </source>
</evidence>
<dbReference type="PANTHER" id="PTHR43531">
    <property type="entry name" value="PROTEIN ICFG"/>
    <property type="match status" value="1"/>
</dbReference>
<protein>
    <recommendedName>
        <fullName evidence="7">Methyl-accepting transducer domain-containing protein</fullName>
    </recommendedName>
</protein>
<dbReference type="RefSeq" id="WP_246212142.1">
    <property type="nucleotide sequence ID" value="NZ_CP053073.1"/>
</dbReference>
<feature type="region of interest" description="Disordered" evidence="5">
    <location>
        <begin position="534"/>
        <end position="559"/>
    </location>
</feature>
<feature type="domain" description="Methyl-accepting transducer" evidence="7">
    <location>
        <begin position="267"/>
        <end position="496"/>
    </location>
</feature>
<proteinExistence type="inferred from homology"/>
<dbReference type="FunFam" id="1.10.287.950:FF:000001">
    <property type="entry name" value="Methyl-accepting chemotaxis sensory transducer"/>
    <property type="match status" value="1"/>
</dbReference>
<dbReference type="Pfam" id="PF00015">
    <property type="entry name" value="MCPsignal"/>
    <property type="match status" value="1"/>
</dbReference>
<dbReference type="Proteomes" id="UP000503096">
    <property type="component" value="Chromosome"/>
</dbReference>
<dbReference type="GO" id="GO:0006935">
    <property type="term" value="P:chemotaxis"/>
    <property type="evidence" value="ECO:0007669"/>
    <property type="project" value="InterPro"/>
</dbReference>
<dbReference type="CDD" id="cd19411">
    <property type="entry name" value="MCP2201-like_sensor"/>
    <property type="match status" value="1"/>
</dbReference>
<dbReference type="PANTHER" id="PTHR43531:SF14">
    <property type="entry name" value="METHYL-ACCEPTING CHEMOTAXIS PROTEIN I-RELATED"/>
    <property type="match status" value="1"/>
</dbReference>
<evidence type="ECO:0000256" key="4">
    <source>
        <dbReference type="PROSITE-ProRule" id="PRU00284"/>
    </source>
</evidence>
<reference evidence="8 9" key="1">
    <citation type="submission" date="2020-04" db="EMBL/GenBank/DDBJ databases">
        <title>Usitatibacter rugosus gen. nov., sp. nov. and Usitatibacter palustris sp. nov., novel members of Usitatibacteraceae fam. nov. within the order Nitrosomonadales isolated from soil.</title>
        <authorList>
            <person name="Huber K.J."/>
            <person name="Neumann-Schaal M."/>
            <person name="Geppert A."/>
            <person name="Luckner M."/>
            <person name="Wanner G."/>
            <person name="Overmann J."/>
        </authorList>
    </citation>
    <scope>NUCLEOTIDE SEQUENCE [LARGE SCALE GENOMIC DNA]</scope>
    <source>
        <strain evidence="8 9">Swamp67</strain>
    </source>
</reference>
<dbReference type="InterPro" id="IPR004090">
    <property type="entry name" value="Chemotax_Me-accpt_rcpt"/>
</dbReference>
<dbReference type="CDD" id="cd11386">
    <property type="entry name" value="MCP_signal"/>
    <property type="match status" value="1"/>
</dbReference>
<dbReference type="AlphaFoldDB" id="A0A6M4H3B2"/>
<evidence type="ECO:0000313" key="9">
    <source>
        <dbReference type="Proteomes" id="UP000503096"/>
    </source>
</evidence>
<comment type="similarity">
    <text evidence="3">Belongs to the methyl-accepting chemotaxis (MCP) protein family.</text>
</comment>
<sequence>MTVMARLALGFGLVIALFMASMAVSIHQMYRLGSSIEDFAQSRVPKLSLSGKVVEHLLQTARQMRNVLILDAETEIVSEIADVARNTEQVHELLAQIGKLVSADTERNLMKEIDAARVKYEPLEQKFVAAAKKADYATAKDQMLSEVRPAQDAYINAVNSFIEYQSTNSESEAREAHQRQRDASVILIIMGLAGAVIAVIAAFIITRGLLRSLGGEPAYAAEVARRIAEGDLTVQVVSKAGNSGSLLGSIARMRDALAVSVSEIRAAAEAVGSASQQIARGNTNLSSRTEEQASALGETAANMEELTSTIQQNNNTAREARSLAAEATTVAGQGGTAMTEVMDAMHRISESSSRIADIIGVIDGIAFQTNILALNAAVEAARAGEQGRGFAVVATEVRALAHRSADAAKEIKNLIQESTLRVNGGVKHVEGTSRTMEEIIATSQKVGDLIAEISDASTAQLAGIQEIGKAVTQMDSNTQQNAAIVEEAAAAAEHMSNQAEALIGTVARFKVEMAGPTILAADARHMASRAIERAAVPATRGRPSIPAKSESEDADWKEF</sequence>
<dbReference type="Pfam" id="PF12729">
    <property type="entry name" value="4HB_MCP_1"/>
    <property type="match status" value="1"/>
</dbReference>
<dbReference type="GO" id="GO:0007165">
    <property type="term" value="P:signal transduction"/>
    <property type="evidence" value="ECO:0007669"/>
    <property type="project" value="UniProtKB-KW"/>
</dbReference>